<dbReference type="PANTHER" id="PTHR21569:SF1">
    <property type="entry name" value="SMALL RIBOSOMAL SUBUNIT PROTEIN US9M"/>
    <property type="match status" value="1"/>
</dbReference>
<dbReference type="InterPro" id="IPR020568">
    <property type="entry name" value="Ribosomal_Su5_D2-typ_SF"/>
</dbReference>
<proteinExistence type="inferred from homology"/>
<accession>A0ABQ9FDC5</accession>
<evidence type="ECO:0000313" key="4">
    <source>
        <dbReference type="EMBL" id="KAJ8314641.1"/>
    </source>
</evidence>
<dbReference type="Proteomes" id="UP001217089">
    <property type="component" value="Unassembled WGS sequence"/>
</dbReference>
<evidence type="ECO:0000256" key="3">
    <source>
        <dbReference type="ARBA" id="ARBA00023274"/>
    </source>
</evidence>
<dbReference type="InterPro" id="IPR014721">
    <property type="entry name" value="Ribsml_uS5_D2-typ_fold_subgr"/>
</dbReference>
<dbReference type="Pfam" id="PF00380">
    <property type="entry name" value="Ribosomal_S9"/>
    <property type="match status" value="1"/>
</dbReference>
<sequence>MMKHPSYIMPQKLVAQFSLDGRPYHYLFYTGKPKLYEVLHTMAVKLENLVEIDKETHFKAMIPEIIPKLYYDQFVTLGNALVQHVLAHKEKDFLMQYRDKVEVVKFRQDKSELMQEEGGRIFVAEKGSKKTSKARVKLYSVGTGKITINGDSILYFKDMPYREQVIFPLQFTGMLGCVDIIAKVEGGGLASQALALRLAISKCLANFVNDDMRPR</sequence>
<name>A0ABQ9FDC5_TEGGR</name>
<evidence type="ECO:0000313" key="5">
    <source>
        <dbReference type="Proteomes" id="UP001217089"/>
    </source>
</evidence>
<dbReference type="InterPro" id="IPR000754">
    <property type="entry name" value="Ribosomal_uS9"/>
</dbReference>
<protein>
    <recommendedName>
        <fullName evidence="6">30S ribosomal protein S9</fullName>
    </recommendedName>
</protein>
<dbReference type="PANTHER" id="PTHR21569">
    <property type="entry name" value="RIBOSOMAL PROTEIN S9"/>
    <property type="match status" value="1"/>
</dbReference>
<dbReference type="Gene3D" id="3.30.230.10">
    <property type="match status" value="1"/>
</dbReference>
<comment type="similarity">
    <text evidence="1">Belongs to the universal ribosomal protein uS9 family.</text>
</comment>
<dbReference type="EMBL" id="JARBDR010000337">
    <property type="protein sequence ID" value="KAJ8314641.1"/>
    <property type="molecule type" value="Genomic_DNA"/>
</dbReference>
<reference evidence="4 5" key="1">
    <citation type="submission" date="2022-12" db="EMBL/GenBank/DDBJ databases">
        <title>Chromosome-level genome of Tegillarca granosa.</title>
        <authorList>
            <person name="Kim J."/>
        </authorList>
    </citation>
    <scope>NUCLEOTIDE SEQUENCE [LARGE SCALE GENOMIC DNA]</scope>
    <source>
        <strain evidence="4">Teg-2019</strain>
        <tissue evidence="4">Adductor muscle</tissue>
    </source>
</reference>
<organism evidence="4 5">
    <name type="scientific">Tegillarca granosa</name>
    <name type="common">Malaysian cockle</name>
    <name type="synonym">Anadara granosa</name>
    <dbReference type="NCBI Taxonomy" id="220873"/>
    <lineage>
        <taxon>Eukaryota</taxon>
        <taxon>Metazoa</taxon>
        <taxon>Spiralia</taxon>
        <taxon>Lophotrochozoa</taxon>
        <taxon>Mollusca</taxon>
        <taxon>Bivalvia</taxon>
        <taxon>Autobranchia</taxon>
        <taxon>Pteriomorphia</taxon>
        <taxon>Arcoida</taxon>
        <taxon>Arcoidea</taxon>
        <taxon>Arcidae</taxon>
        <taxon>Tegillarca</taxon>
    </lineage>
</organism>
<dbReference type="SUPFAM" id="SSF54211">
    <property type="entry name" value="Ribosomal protein S5 domain 2-like"/>
    <property type="match status" value="1"/>
</dbReference>
<evidence type="ECO:0000256" key="2">
    <source>
        <dbReference type="ARBA" id="ARBA00022980"/>
    </source>
</evidence>
<evidence type="ECO:0000256" key="1">
    <source>
        <dbReference type="ARBA" id="ARBA00005251"/>
    </source>
</evidence>
<gene>
    <name evidence="4" type="ORF">KUTeg_006791</name>
</gene>
<evidence type="ECO:0008006" key="6">
    <source>
        <dbReference type="Google" id="ProtNLM"/>
    </source>
</evidence>
<comment type="caution">
    <text evidence="4">The sequence shown here is derived from an EMBL/GenBank/DDBJ whole genome shotgun (WGS) entry which is preliminary data.</text>
</comment>
<keyword evidence="5" id="KW-1185">Reference proteome</keyword>
<keyword evidence="2" id="KW-0689">Ribosomal protein</keyword>
<keyword evidence="3" id="KW-0687">Ribonucleoprotein</keyword>